<dbReference type="EMBL" id="DAANVA010000049">
    <property type="protein sequence ID" value="HAD1553741.1"/>
    <property type="molecule type" value="Genomic_DNA"/>
</dbReference>
<dbReference type="Pfam" id="PF12833">
    <property type="entry name" value="HTH_18"/>
    <property type="match status" value="1"/>
</dbReference>
<dbReference type="InterPro" id="IPR018060">
    <property type="entry name" value="HTH_AraC"/>
</dbReference>
<dbReference type="GO" id="GO:0003700">
    <property type="term" value="F:DNA-binding transcription factor activity"/>
    <property type="evidence" value="ECO:0007669"/>
    <property type="project" value="InterPro"/>
</dbReference>
<organism evidence="6">
    <name type="scientific">Salmonella typhimurium</name>
    <dbReference type="NCBI Taxonomy" id="90371"/>
    <lineage>
        <taxon>Bacteria</taxon>
        <taxon>Pseudomonadati</taxon>
        <taxon>Pseudomonadota</taxon>
        <taxon>Gammaproteobacteria</taxon>
        <taxon>Enterobacterales</taxon>
        <taxon>Enterobacteriaceae</taxon>
        <taxon>Salmonella</taxon>
    </lineage>
</organism>
<reference evidence="6" key="1">
    <citation type="journal article" date="2018" name="Genome Biol.">
        <title>SKESA: strategic k-mer extension for scrupulous assemblies.</title>
        <authorList>
            <person name="Souvorov A."/>
            <person name="Agarwala R."/>
            <person name="Lipman D.J."/>
        </authorList>
    </citation>
    <scope>NUCLEOTIDE SEQUENCE</scope>
    <source>
        <strain evidence="6">SSI_AA650</strain>
    </source>
</reference>
<dbReference type="InterPro" id="IPR020449">
    <property type="entry name" value="Tscrpt_reg_AraC-type_HTH"/>
</dbReference>
<dbReference type="Gene3D" id="1.10.10.60">
    <property type="entry name" value="Homeodomain-like"/>
    <property type="match status" value="1"/>
</dbReference>
<dbReference type="PROSITE" id="PS01124">
    <property type="entry name" value="HTH_ARAC_FAMILY_2"/>
    <property type="match status" value="1"/>
</dbReference>
<keyword evidence="2" id="KW-0238">DNA-binding</keyword>
<evidence type="ECO:0000256" key="3">
    <source>
        <dbReference type="ARBA" id="ARBA00023163"/>
    </source>
</evidence>
<evidence type="ECO:0000256" key="2">
    <source>
        <dbReference type="ARBA" id="ARBA00023125"/>
    </source>
</evidence>
<dbReference type="SUPFAM" id="SSF46689">
    <property type="entry name" value="Homeodomain-like"/>
    <property type="match status" value="1"/>
</dbReference>
<dbReference type="GO" id="GO:0043565">
    <property type="term" value="F:sequence-specific DNA binding"/>
    <property type="evidence" value="ECO:0007669"/>
    <property type="project" value="InterPro"/>
</dbReference>
<protein>
    <submittedName>
        <fullName evidence="6">AraC family transcriptional regulator</fullName>
    </submittedName>
</protein>
<dbReference type="PANTHER" id="PTHR43280:SF33">
    <property type="entry name" value="HTH-TYPE TRANSCRIPTIONAL REGULATOR APPY-RELATED"/>
    <property type="match status" value="1"/>
</dbReference>
<keyword evidence="3" id="KW-0804">Transcription</keyword>
<accession>A0A710J8F6</accession>
<proteinExistence type="predicted"/>
<feature type="non-terminal residue" evidence="6">
    <location>
        <position position="1"/>
    </location>
</feature>
<dbReference type="SMART" id="SM00342">
    <property type="entry name" value="HTH_ARAC"/>
    <property type="match status" value="1"/>
</dbReference>
<reference evidence="6" key="2">
    <citation type="submission" date="2019-08" db="EMBL/GenBank/DDBJ databases">
        <authorList>
            <consortium name="NCBI Pathogen Detection Project"/>
        </authorList>
    </citation>
    <scope>NUCLEOTIDE SEQUENCE</scope>
    <source>
        <strain evidence="6">SSI_AA650</strain>
    </source>
</reference>
<gene>
    <name evidence="6" type="ORF">GTH81_21600</name>
</gene>
<evidence type="ECO:0000259" key="5">
    <source>
        <dbReference type="PROSITE" id="PS01124"/>
    </source>
</evidence>
<dbReference type="PANTHER" id="PTHR43280">
    <property type="entry name" value="ARAC-FAMILY TRANSCRIPTIONAL REGULATOR"/>
    <property type="match status" value="1"/>
</dbReference>
<dbReference type="AlphaFoldDB" id="A0A710J8F6"/>
<dbReference type="PRINTS" id="PR00032">
    <property type="entry name" value="HTHARAC"/>
</dbReference>
<sequence>VCQPFDLIICKKPVSFRKNTVLLLEPAARSKLSDCPSLVRMVELDHKTVLSFLNDVNNRLPEMFCIDRQGYVVEEDIPLSLVYSLFEGIRIADAYTTSLREKLCLSLLSVFQERTKVISFLLTYMNIFSYKIMGIIGGDLERAWHLKDIAERLYASESLIKKRLKEEGTSFSEILRDMRMESARKMILENTYSVSMVAQKCGYNSTSYFISAFKDYYGMTPLHYYDNAVSEMAENKQEDPMQGTGRWLSVHKKGRDNALSK</sequence>
<evidence type="ECO:0000313" key="6">
    <source>
        <dbReference type="EMBL" id="HAD1553741.1"/>
    </source>
</evidence>
<dbReference type="InterPro" id="IPR009057">
    <property type="entry name" value="Homeodomain-like_sf"/>
</dbReference>
<dbReference type="PROSITE" id="PS00041">
    <property type="entry name" value="HTH_ARAC_FAMILY_1"/>
    <property type="match status" value="1"/>
</dbReference>
<feature type="region of interest" description="Disordered" evidence="4">
    <location>
        <begin position="235"/>
        <end position="261"/>
    </location>
</feature>
<comment type="caution">
    <text evidence="6">The sequence shown here is derived from an EMBL/GenBank/DDBJ whole genome shotgun (WGS) entry which is preliminary data.</text>
</comment>
<feature type="domain" description="HTH araC/xylS-type" evidence="5">
    <location>
        <begin position="130"/>
        <end position="227"/>
    </location>
</feature>
<evidence type="ECO:0000256" key="1">
    <source>
        <dbReference type="ARBA" id="ARBA00023015"/>
    </source>
</evidence>
<evidence type="ECO:0000256" key="4">
    <source>
        <dbReference type="SAM" id="MobiDB-lite"/>
    </source>
</evidence>
<keyword evidence="1" id="KW-0805">Transcription regulation</keyword>
<dbReference type="InterPro" id="IPR018062">
    <property type="entry name" value="HTH_AraC-typ_CS"/>
</dbReference>
<name>A0A710J8F6_SALTM</name>